<dbReference type="InterPro" id="IPR051811">
    <property type="entry name" value="Cytochrome_c550/c551-like"/>
</dbReference>
<dbReference type="AlphaFoldDB" id="F0RMJ6"/>
<feature type="repeat" description="TPR" evidence="6">
    <location>
        <begin position="151"/>
        <end position="184"/>
    </location>
</feature>
<evidence type="ECO:0000256" key="4">
    <source>
        <dbReference type="ARBA" id="ARBA00022982"/>
    </source>
</evidence>
<reference evidence="10 11" key="2">
    <citation type="journal article" date="2012" name="Stand. Genomic Sci.">
        <title>Complete genome sequence of the orange-red pigmented, radioresistant Deinococcus proteolyticus type strain (MRP(T)).</title>
        <authorList>
            <person name="Copeland A."/>
            <person name="Zeytun A."/>
            <person name="Yassawong M."/>
            <person name="Nolan M."/>
            <person name="Lucas S."/>
            <person name="Hammon N."/>
            <person name="Deshpande S."/>
            <person name="Cheng J.F."/>
            <person name="Han C."/>
            <person name="Tapia R."/>
            <person name="Goodwin L.A."/>
            <person name="Pitluck S."/>
            <person name="Mavromatis K."/>
            <person name="Liolios K."/>
            <person name="Pagani I."/>
            <person name="Ivanova N."/>
            <person name="Mikhailova N."/>
            <person name="Pati A."/>
            <person name="Chen A."/>
            <person name="Palaniappan K."/>
            <person name="Land M."/>
            <person name="Hauser L."/>
            <person name="Jeffries C.D."/>
            <person name="Brambilla E.M."/>
            <person name="Rohde M."/>
            <person name="Sikorski J."/>
            <person name="Pukall R."/>
            <person name="Goker M."/>
            <person name="Detter J.C."/>
            <person name="Woyke T."/>
            <person name="Bristow J."/>
            <person name="Eisen J.A."/>
            <person name="Markowitz V."/>
            <person name="Hugenholtz P."/>
            <person name="Kyrpides N.C."/>
            <person name="Klenk H.P."/>
            <person name="Lapidus A."/>
        </authorList>
    </citation>
    <scope>NUCLEOTIDE SEQUENCE [LARGE SCALE GENOMIC DNA]</scope>
    <source>
        <strain evidence="11">ATCC 35074 / DSM 20540 / JCM 6276 / NBRC 101906 / NCIMB 13154 / VKM Ac-1939 / CCM 2703 / MRP</strain>
    </source>
</reference>
<dbReference type="GO" id="GO:0009055">
    <property type="term" value="F:electron transfer activity"/>
    <property type="evidence" value="ECO:0007669"/>
    <property type="project" value="InterPro"/>
</dbReference>
<dbReference type="Pfam" id="PF13442">
    <property type="entry name" value="Cytochrome_CBB3"/>
    <property type="match status" value="1"/>
</dbReference>
<dbReference type="EMBL" id="CP002536">
    <property type="protein sequence ID" value="ADY26046.1"/>
    <property type="molecule type" value="Genomic_DNA"/>
</dbReference>
<evidence type="ECO:0000256" key="8">
    <source>
        <dbReference type="SAM" id="MobiDB-lite"/>
    </source>
</evidence>
<dbReference type="SMART" id="SM00028">
    <property type="entry name" value="TPR"/>
    <property type="match status" value="2"/>
</dbReference>
<dbReference type="Pfam" id="PF14559">
    <property type="entry name" value="TPR_19"/>
    <property type="match status" value="1"/>
</dbReference>
<dbReference type="PROSITE" id="PS51007">
    <property type="entry name" value="CYTC"/>
    <property type="match status" value="1"/>
</dbReference>
<keyword evidence="2 7" id="KW-0349">Heme</keyword>
<dbReference type="STRING" id="693977.Deipr_0890"/>
<keyword evidence="1" id="KW-0813">Transport</keyword>
<dbReference type="InterPro" id="IPR011990">
    <property type="entry name" value="TPR-like_helical_dom_sf"/>
</dbReference>
<dbReference type="eggNOG" id="COG2010">
    <property type="taxonomic scope" value="Bacteria"/>
</dbReference>
<evidence type="ECO:0000313" key="11">
    <source>
        <dbReference type="Proteomes" id="UP000007718"/>
    </source>
</evidence>
<keyword evidence="3 7" id="KW-0479">Metal-binding</keyword>
<sequence length="402" mass="42274">MSLALMLLLGLMLAAALALVLLPFTRPVDDPLAAQRTQLEAQRDDLYAQLRAIPDTEEGDMARLPLEARAARVLRQLDELPATPPRPEAQGRSARLARAGWGAALLLTLAGALTVFPTWQRLGIGAAEAGQVTAAQQLPGLRASAQSAKTTASYNAWGDAAFQQGSYDEALRAYTESLKLEPRQPQPLRRLGTLLLNQGSMGNQPLSEQDAGQAFALIRTAASLAPDDPESQLLLGYALVKFGAEEEALTALERYRELDPQGRDADELISSIRSAQNSSSPALQVYSASCASCHGPAGNGGLGPSLRESNLTRDAAAQIIVQGKGSMPAFPELKGEQLSALLDLLQEWQPGGAQTSSPAQPSDRNSTVNNSMNNESAGSLSGNGLNTTGQGTASGSSAKEQP</sequence>
<evidence type="ECO:0000259" key="9">
    <source>
        <dbReference type="PROSITE" id="PS51007"/>
    </source>
</evidence>
<dbReference type="RefSeq" id="WP_013614655.1">
    <property type="nucleotide sequence ID" value="NC_015161.1"/>
</dbReference>
<evidence type="ECO:0000256" key="7">
    <source>
        <dbReference type="PROSITE-ProRule" id="PRU00433"/>
    </source>
</evidence>
<dbReference type="SUPFAM" id="SSF48452">
    <property type="entry name" value="TPR-like"/>
    <property type="match status" value="1"/>
</dbReference>
<feature type="region of interest" description="Disordered" evidence="8">
    <location>
        <begin position="350"/>
        <end position="402"/>
    </location>
</feature>
<evidence type="ECO:0000256" key="5">
    <source>
        <dbReference type="ARBA" id="ARBA00023004"/>
    </source>
</evidence>
<protein>
    <submittedName>
        <fullName evidence="10">Tetratricopeptide TPR_2 repeat-containing protein</fullName>
    </submittedName>
</protein>
<dbReference type="Pfam" id="PF13414">
    <property type="entry name" value="TPR_11"/>
    <property type="match status" value="1"/>
</dbReference>
<keyword evidence="5 7" id="KW-0408">Iron</keyword>
<gene>
    <name evidence="10" type="ordered locus">Deipr_0890</name>
</gene>
<feature type="repeat" description="TPR" evidence="6">
    <location>
        <begin position="229"/>
        <end position="262"/>
    </location>
</feature>
<organism evidence="10 11">
    <name type="scientific">Deinococcus proteolyticus (strain ATCC 35074 / DSM 20540 / JCM 6276 / NBRC 101906 / NCIMB 13154 / VKM Ac-1939 / CCM 2703 / MRP)</name>
    <dbReference type="NCBI Taxonomy" id="693977"/>
    <lineage>
        <taxon>Bacteria</taxon>
        <taxon>Thermotogati</taxon>
        <taxon>Deinococcota</taxon>
        <taxon>Deinococci</taxon>
        <taxon>Deinococcales</taxon>
        <taxon>Deinococcaceae</taxon>
        <taxon>Deinococcus</taxon>
    </lineage>
</organism>
<keyword evidence="4" id="KW-0249">Electron transport</keyword>
<dbReference type="InterPro" id="IPR019734">
    <property type="entry name" value="TPR_rpt"/>
</dbReference>
<evidence type="ECO:0000256" key="1">
    <source>
        <dbReference type="ARBA" id="ARBA00022448"/>
    </source>
</evidence>
<dbReference type="HOGENOM" id="CLU_815646_0_0_0"/>
<reference evidence="11" key="1">
    <citation type="submission" date="2011-02" db="EMBL/GenBank/DDBJ databases">
        <title>The complete sequence of chromosome of Deinococcus proteolyticus DSM 20540.</title>
        <authorList>
            <consortium name="US DOE Joint Genome Institute (JGI-PGF)"/>
            <person name="Lucas S."/>
            <person name="Copeland A."/>
            <person name="Lapidus A."/>
            <person name="Bruce D."/>
            <person name="Goodwin L."/>
            <person name="Pitluck S."/>
            <person name="Kyrpides N."/>
            <person name="Mavromatis K."/>
            <person name="Pagani I."/>
            <person name="Ivanova N."/>
            <person name="Ovchinnikova G."/>
            <person name="Zeytun A."/>
            <person name="Detter J.C."/>
            <person name="Han C."/>
            <person name="Land M."/>
            <person name="Hauser L."/>
            <person name="Markowitz V."/>
            <person name="Cheng J.-F."/>
            <person name="Hugenholtz P."/>
            <person name="Woyke T."/>
            <person name="Wu D."/>
            <person name="Pukall R."/>
            <person name="Steenblock K."/>
            <person name="Brambilla E."/>
            <person name="Klenk H.-P."/>
            <person name="Eisen J.A."/>
        </authorList>
    </citation>
    <scope>NUCLEOTIDE SEQUENCE [LARGE SCALE GENOMIC DNA]</scope>
    <source>
        <strain evidence="11">ATCC 35074 / DSM 20540 / JCM 6276 / NBRC 101906 / NCIMB 13154 / VKM Ac-1939 / CCM 2703 / MRP</strain>
    </source>
</reference>
<keyword evidence="6" id="KW-0802">TPR repeat</keyword>
<dbReference type="Proteomes" id="UP000007718">
    <property type="component" value="Chromosome"/>
</dbReference>
<dbReference type="InterPro" id="IPR009056">
    <property type="entry name" value="Cyt_c-like_dom"/>
</dbReference>
<accession>F0RMJ6</accession>
<dbReference type="eggNOG" id="COG0457">
    <property type="taxonomic scope" value="Bacteria"/>
</dbReference>
<dbReference type="PANTHER" id="PTHR37823">
    <property type="entry name" value="CYTOCHROME C-553-LIKE"/>
    <property type="match status" value="1"/>
</dbReference>
<evidence type="ECO:0000256" key="3">
    <source>
        <dbReference type="ARBA" id="ARBA00022723"/>
    </source>
</evidence>
<dbReference type="PANTHER" id="PTHR37823:SF4">
    <property type="entry name" value="MENAQUINOL-CYTOCHROME C REDUCTASE CYTOCHROME B_C SUBUNIT"/>
    <property type="match status" value="1"/>
</dbReference>
<evidence type="ECO:0000256" key="2">
    <source>
        <dbReference type="ARBA" id="ARBA00022617"/>
    </source>
</evidence>
<dbReference type="Gene3D" id="1.25.40.10">
    <property type="entry name" value="Tetratricopeptide repeat domain"/>
    <property type="match status" value="2"/>
</dbReference>
<feature type="domain" description="Cytochrome c" evidence="9">
    <location>
        <begin position="277"/>
        <end position="402"/>
    </location>
</feature>
<feature type="compositionally biased region" description="Polar residues" evidence="8">
    <location>
        <begin position="352"/>
        <end position="402"/>
    </location>
</feature>
<evidence type="ECO:0000256" key="6">
    <source>
        <dbReference type="PROSITE-ProRule" id="PRU00339"/>
    </source>
</evidence>
<dbReference type="GO" id="GO:0046872">
    <property type="term" value="F:metal ion binding"/>
    <property type="evidence" value="ECO:0007669"/>
    <property type="project" value="UniProtKB-KW"/>
</dbReference>
<dbReference type="GO" id="GO:0020037">
    <property type="term" value="F:heme binding"/>
    <property type="evidence" value="ECO:0007669"/>
    <property type="project" value="InterPro"/>
</dbReference>
<dbReference type="KEGG" id="dpt:Deipr_0890"/>
<evidence type="ECO:0000313" key="10">
    <source>
        <dbReference type="EMBL" id="ADY26046.1"/>
    </source>
</evidence>
<name>F0RMJ6_DEIPM</name>
<dbReference type="SUPFAM" id="SSF46626">
    <property type="entry name" value="Cytochrome c"/>
    <property type="match status" value="1"/>
</dbReference>
<proteinExistence type="predicted"/>
<keyword evidence="11" id="KW-1185">Reference proteome</keyword>
<dbReference type="OrthoDB" id="59509at2"/>
<dbReference type="Gene3D" id="1.10.760.10">
    <property type="entry name" value="Cytochrome c-like domain"/>
    <property type="match status" value="1"/>
</dbReference>
<dbReference type="PROSITE" id="PS50005">
    <property type="entry name" value="TPR"/>
    <property type="match status" value="2"/>
</dbReference>
<dbReference type="InterPro" id="IPR036909">
    <property type="entry name" value="Cyt_c-like_dom_sf"/>
</dbReference>